<accession>A0ABQ1YLB4</accession>
<dbReference type="EMBL" id="BMFT01000001">
    <property type="protein sequence ID" value="GGH29512.1"/>
    <property type="molecule type" value="Genomic_DNA"/>
</dbReference>
<reference evidence="2" key="1">
    <citation type="journal article" date="2019" name="Int. J. Syst. Evol. Microbiol.">
        <title>The Global Catalogue of Microorganisms (GCM) 10K type strain sequencing project: providing services to taxonomists for standard genome sequencing and annotation.</title>
        <authorList>
            <consortium name="The Broad Institute Genomics Platform"/>
            <consortium name="The Broad Institute Genome Sequencing Center for Infectious Disease"/>
            <person name="Wu L."/>
            <person name="Ma J."/>
        </authorList>
    </citation>
    <scope>NUCLEOTIDE SEQUENCE [LARGE SCALE GENOMIC DNA]</scope>
    <source>
        <strain evidence="2">CGMCC 1.12769</strain>
    </source>
</reference>
<organism evidence="1 2">
    <name type="scientific">Paenibacillus segetis</name>
    <dbReference type="NCBI Taxonomy" id="1325360"/>
    <lineage>
        <taxon>Bacteria</taxon>
        <taxon>Bacillati</taxon>
        <taxon>Bacillota</taxon>
        <taxon>Bacilli</taxon>
        <taxon>Bacillales</taxon>
        <taxon>Paenibacillaceae</taxon>
        <taxon>Paenibacillus</taxon>
    </lineage>
</organism>
<dbReference type="Proteomes" id="UP000659344">
    <property type="component" value="Unassembled WGS sequence"/>
</dbReference>
<comment type="caution">
    <text evidence="1">The sequence shown here is derived from an EMBL/GenBank/DDBJ whole genome shotgun (WGS) entry which is preliminary data.</text>
</comment>
<name>A0ABQ1YLB4_9BACL</name>
<dbReference type="RefSeq" id="WP_188540554.1">
    <property type="nucleotide sequence ID" value="NZ_BMFT01000001.1"/>
</dbReference>
<protein>
    <submittedName>
        <fullName evidence="1">Uncharacterized protein</fullName>
    </submittedName>
</protein>
<gene>
    <name evidence="1" type="ORF">GCM10008013_32160</name>
</gene>
<evidence type="ECO:0000313" key="1">
    <source>
        <dbReference type="EMBL" id="GGH29512.1"/>
    </source>
</evidence>
<keyword evidence="2" id="KW-1185">Reference proteome</keyword>
<evidence type="ECO:0000313" key="2">
    <source>
        <dbReference type="Proteomes" id="UP000659344"/>
    </source>
</evidence>
<sequence>MSQYIQAYFKNEDEAEGARSSLLTMNVEHLEVGRLDDNNGIISHNILHPILPLYGSVQAGENVVAAGYSGTTSSIGVIPVVARDIEGEGSTDEGIAADSAVDSNLSGDDDYGSLEYVLSAKVKEGDYENIVQKLRSQGAYVDQTE</sequence>
<proteinExistence type="predicted"/>